<accession>A0A286TTE4</accession>
<reference evidence="2" key="1">
    <citation type="journal article" date="2017" name="Environ. Microbiol. Rep.">
        <title>Genetic Diversity of Marine Anaerobic Ammonium-Oxidizing Bacteria as Revealed by Genomic and Proteomic Analyses of 'Candidatus Scalindua japonica'.</title>
        <authorList>
            <person name="Oshiki M."/>
            <person name="Mizuto K."/>
            <person name="Kimura Z."/>
            <person name="Kindaichi T."/>
            <person name="Satoh H."/>
            <person name="Okabe S."/>
        </authorList>
    </citation>
    <scope>NUCLEOTIDE SEQUENCE [LARGE SCALE GENOMIC DNA]</scope>
    <source>
        <strain evidence="2">husup-a2</strain>
    </source>
</reference>
<proteinExistence type="predicted"/>
<evidence type="ECO:0000313" key="1">
    <source>
        <dbReference type="EMBL" id="GAX59162.1"/>
    </source>
</evidence>
<gene>
    <name evidence="1" type="ORF">SCALIN_C01_0093</name>
</gene>
<keyword evidence="2" id="KW-1185">Reference proteome</keyword>
<dbReference type="Proteomes" id="UP000218542">
    <property type="component" value="Unassembled WGS sequence"/>
</dbReference>
<organism evidence="1 2">
    <name type="scientific">Candidatus Scalindua japonica</name>
    <dbReference type="NCBI Taxonomy" id="1284222"/>
    <lineage>
        <taxon>Bacteria</taxon>
        <taxon>Pseudomonadati</taxon>
        <taxon>Planctomycetota</taxon>
        <taxon>Candidatus Brocadiia</taxon>
        <taxon>Candidatus Brocadiales</taxon>
        <taxon>Candidatus Scalinduaceae</taxon>
        <taxon>Candidatus Scalindua</taxon>
    </lineage>
</organism>
<comment type="caution">
    <text evidence="1">The sequence shown here is derived from an EMBL/GenBank/DDBJ whole genome shotgun (WGS) entry which is preliminary data.</text>
</comment>
<dbReference type="AlphaFoldDB" id="A0A286TTE4"/>
<dbReference type="EMBL" id="BAOS01000001">
    <property type="protein sequence ID" value="GAX59162.1"/>
    <property type="molecule type" value="Genomic_DNA"/>
</dbReference>
<sequence>MNYWLTTHWPPRIGDDPSSIGLGVWISERCKEVGKDFNIGDLHHFDPDGYASDLFLFAWIAIVSRSLL</sequence>
<name>A0A286TTE4_9BACT</name>
<protein>
    <submittedName>
        <fullName evidence="1">Uncharacterized protein</fullName>
    </submittedName>
</protein>
<evidence type="ECO:0000313" key="2">
    <source>
        <dbReference type="Proteomes" id="UP000218542"/>
    </source>
</evidence>